<evidence type="ECO:0000313" key="1">
    <source>
        <dbReference type="EMBL" id="RXH53909.1"/>
    </source>
</evidence>
<organism evidence="1 2">
    <name type="scientific">Granulicella sibirica</name>
    <dbReference type="NCBI Taxonomy" id="2479048"/>
    <lineage>
        <taxon>Bacteria</taxon>
        <taxon>Pseudomonadati</taxon>
        <taxon>Acidobacteriota</taxon>
        <taxon>Terriglobia</taxon>
        <taxon>Terriglobales</taxon>
        <taxon>Acidobacteriaceae</taxon>
        <taxon>Granulicella</taxon>
    </lineage>
</organism>
<comment type="caution">
    <text evidence="1">The sequence shown here is derived from an EMBL/GenBank/DDBJ whole genome shotgun (WGS) entry which is preliminary data.</text>
</comment>
<sequence>MLLVHLTTLYLISLSINWLVPPIRSNVFSVTVGSLLPALETMTN</sequence>
<evidence type="ECO:0000313" key="2">
    <source>
        <dbReference type="Proteomes" id="UP000289437"/>
    </source>
</evidence>
<dbReference type="Proteomes" id="UP000289437">
    <property type="component" value="Unassembled WGS sequence"/>
</dbReference>
<reference evidence="1 2" key="1">
    <citation type="submission" date="2018-11" db="EMBL/GenBank/DDBJ databases">
        <authorList>
            <person name="Mardanov A.V."/>
            <person name="Ravin N.V."/>
            <person name="Dedysh S.N."/>
        </authorList>
    </citation>
    <scope>NUCLEOTIDE SEQUENCE [LARGE SCALE GENOMIC DNA]</scope>
    <source>
        <strain evidence="1 2">AF10</strain>
    </source>
</reference>
<gene>
    <name evidence="1" type="ORF">GRAN_5247</name>
</gene>
<proteinExistence type="predicted"/>
<protein>
    <submittedName>
        <fullName evidence="1">Uncharacterized protein</fullName>
    </submittedName>
</protein>
<dbReference type="AlphaFoldDB" id="A0A4Q0SWU6"/>
<keyword evidence="2" id="KW-1185">Reference proteome</keyword>
<accession>A0A4Q0SWU6</accession>
<dbReference type="EMBL" id="RDSM01000007">
    <property type="protein sequence ID" value="RXH53909.1"/>
    <property type="molecule type" value="Genomic_DNA"/>
</dbReference>
<name>A0A4Q0SWU6_9BACT</name>
<reference evidence="2" key="2">
    <citation type="submission" date="2019-02" db="EMBL/GenBank/DDBJ databases">
        <title>Granulicella sibirica sp. nov., a psychrotolerant acidobacterium isolated from an organic soil layer in forested tundra, West Siberia.</title>
        <authorList>
            <person name="Oshkin I.Y."/>
            <person name="Kulichevskaya I.S."/>
            <person name="Rijpstra W.I.C."/>
            <person name="Sinninghe Damste J.S."/>
            <person name="Rakitin A.L."/>
            <person name="Ravin N.V."/>
            <person name="Dedysh S.N."/>
        </authorList>
    </citation>
    <scope>NUCLEOTIDE SEQUENCE [LARGE SCALE GENOMIC DNA]</scope>
    <source>
        <strain evidence="2">AF10</strain>
    </source>
</reference>